<dbReference type="PROSITE" id="PS50109">
    <property type="entry name" value="HIS_KIN"/>
    <property type="match status" value="1"/>
</dbReference>
<keyword evidence="10" id="KW-0902">Two-component regulatory system</keyword>
<feature type="domain" description="Histidine kinase" evidence="13">
    <location>
        <begin position="260"/>
        <end position="472"/>
    </location>
</feature>
<dbReference type="InterPro" id="IPR036890">
    <property type="entry name" value="HATPase_C_sf"/>
</dbReference>
<dbReference type="Pfam" id="PF00512">
    <property type="entry name" value="HisKA"/>
    <property type="match status" value="1"/>
</dbReference>
<dbReference type="Proteomes" id="UP000235836">
    <property type="component" value="Unassembled WGS sequence"/>
</dbReference>
<evidence type="ECO:0000256" key="5">
    <source>
        <dbReference type="ARBA" id="ARBA00022553"/>
    </source>
</evidence>
<dbReference type="AlphaFoldDB" id="A0A2N6T6W6"/>
<keyword evidence="7 12" id="KW-0812">Transmembrane</keyword>
<keyword evidence="6" id="KW-0808">Transferase</keyword>
<keyword evidence="16" id="KW-1185">Reference proteome</keyword>
<evidence type="ECO:0000259" key="13">
    <source>
        <dbReference type="PROSITE" id="PS50109"/>
    </source>
</evidence>
<keyword evidence="5" id="KW-0597">Phosphoprotein</keyword>
<dbReference type="SMART" id="SM00304">
    <property type="entry name" value="HAMP"/>
    <property type="match status" value="1"/>
</dbReference>
<dbReference type="InterPro" id="IPR003660">
    <property type="entry name" value="HAMP_dom"/>
</dbReference>
<evidence type="ECO:0000313" key="16">
    <source>
        <dbReference type="Proteomes" id="UP000235836"/>
    </source>
</evidence>
<dbReference type="SUPFAM" id="SSF158472">
    <property type="entry name" value="HAMP domain-like"/>
    <property type="match status" value="1"/>
</dbReference>
<dbReference type="InterPro" id="IPR005467">
    <property type="entry name" value="His_kinase_dom"/>
</dbReference>
<keyword evidence="11 12" id="KW-0472">Membrane</keyword>
<comment type="caution">
    <text evidence="15">The sequence shown here is derived from an EMBL/GenBank/DDBJ whole genome shotgun (WGS) entry which is preliminary data.</text>
</comment>
<dbReference type="SMART" id="SM00387">
    <property type="entry name" value="HATPase_c"/>
    <property type="match status" value="1"/>
</dbReference>
<feature type="domain" description="HAMP" evidence="14">
    <location>
        <begin position="192"/>
        <end position="245"/>
    </location>
</feature>
<gene>
    <name evidence="15" type="ORF">CJ203_03245</name>
</gene>
<dbReference type="Pfam" id="PF02518">
    <property type="entry name" value="HATPase_c"/>
    <property type="match status" value="1"/>
</dbReference>
<dbReference type="FunFam" id="1.10.287.130:FF:000001">
    <property type="entry name" value="Two-component sensor histidine kinase"/>
    <property type="match status" value="1"/>
</dbReference>
<evidence type="ECO:0000256" key="4">
    <source>
        <dbReference type="ARBA" id="ARBA00012438"/>
    </source>
</evidence>
<reference evidence="15 16" key="1">
    <citation type="submission" date="2017-09" db="EMBL/GenBank/DDBJ databases">
        <title>Bacterial strain isolated from the female urinary microbiota.</title>
        <authorList>
            <person name="Thomas-White K."/>
            <person name="Kumar N."/>
            <person name="Forster S."/>
            <person name="Putonti C."/>
            <person name="Lawley T."/>
            <person name="Wolfe A.J."/>
        </authorList>
    </citation>
    <scope>NUCLEOTIDE SEQUENCE [LARGE SCALE GENOMIC DNA]</scope>
    <source>
        <strain evidence="15 16">UMB0792</strain>
    </source>
</reference>
<evidence type="ECO:0000256" key="12">
    <source>
        <dbReference type="SAM" id="Phobius"/>
    </source>
</evidence>
<dbReference type="InterPro" id="IPR004358">
    <property type="entry name" value="Sig_transdc_His_kin-like_C"/>
</dbReference>
<keyword evidence="8 15" id="KW-0418">Kinase</keyword>
<accession>A0A2N6T6W6</accession>
<evidence type="ECO:0000256" key="2">
    <source>
        <dbReference type="ARBA" id="ARBA00001968"/>
    </source>
</evidence>
<dbReference type="PROSITE" id="PS50885">
    <property type="entry name" value="HAMP"/>
    <property type="match status" value="1"/>
</dbReference>
<dbReference type="PANTHER" id="PTHR45436">
    <property type="entry name" value="SENSOR HISTIDINE KINASE YKOH"/>
    <property type="match status" value="1"/>
</dbReference>
<evidence type="ECO:0000256" key="6">
    <source>
        <dbReference type="ARBA" id="ARBA00022679"/>
    </source>
</evidence>
<dbReference type="Gene3D" id="6.10.340.10">
    <property type="match status" value="1"/>
</dbReference>
<comment type="cofactor">
    <cofactor evidence="2">
        <name>a divalent metal cation</name>
        <dbReference type="ChEBI" id="CHEBI:60240"/>
    </cofactor>
</comment>
<dbReference type="Pfam" id="PF00672">
    <property type="entry name" value="HAMP"/>
    <property type="match status" value="1"/>
</dbReference>
<dbReference type="SMART" id="SM00388">
    <property type="entry name" value="HisKA"/>
    <property type="match status" value="1"/>
</dbReference>
<comment type="catalytic activity">
    <reaction evidence="1">
        <text>ATP + protein L-histidine = ADP + protein N-phospho-L-histidine.</text>
        <dbReference type="EC" id="2.7.13.3"/>
    </reaction>
</comment>
<sequence>MGSPTKLFTGRPATFLRLATGWVSRIRLATRLLVILMVVAGLGLIGMSTAVWGLTHKQIYERVDADLKRSLDSWALNPDTRSMNTSLPSEYMLISFVEGELRAINASGDIPNLSGLTYDRQPHTVASLPSSDTGEEKQFRVIAVQAVDGTVTIVAKRLDDEVRLLDGLGVVLASISILVLAMMGAAGTFFVRRALLPIKDLENTAMAIADGATDCRAPNWPRSTEVGQLSYAMNTMIEQLQETLEKSQEKEEQMRRFVGDASHELRTPLTSIRGYTELYRAGATEDADMVLSKIDEESGRMKLLVEDLLALTRADGSRLNMRSVDMLELVLSVASSARAAFPDRSLHVNNVADDIPMVSGDPDRLHQVLLNLISNGFKHAGPDAEVTVTVREYLDRVYIDVEDNGVGMSPEDAAHIFERFYRADTSRNRSKGGGSGLGLAITKSLVEQHDGAITVASELGKGTKFTVSLPKA</sequence>
<dbReference type="SUPFAM" id="SSF47384">
    <property type="entry name" value="Homodimeric domain of signal transducing histidine kinase"/>
    <property type="match status" value="1"/>
</dbReference>
<proteinExistence type="predicted"/>
<dbReference type="InterPro" id="IPR036097">
    <property type="entry name" value="HisK_dim/P_sf"/>
</dbReference>
<dbReference type="EMBL" id="PNHG01000003">
    <property type="protein sequence ID" value="PMC65039.1"/>
    <property type="molecule type" value="Genomic_DNA"/>
</dbReference>
<evidence type="ECO:0000256" key="10">
    <source>
        <dbReference type="ARBA" id="ARBA00023012"/>
    </source>
</evidence>
<evidence type="ECO:0000313" key="15">
    <source>
        <dbReference type="EMBL" id="PMC65039.1"/>
    </source>
</evidence>
<dbReference type="Gene3D" id="3.30.565.10">
    <property type="entry name" value="Histidine kinase-like ATPase, C-terminal domain"/>
    <property type="match status" value="1"/>
</dbReference>
<evidence type="ECO:0000256" key="11">
    <source>
        <dbReference type="ARBA" id="ARBA00023136"/>
    </source>
</evidence>
<dbReference type="SUPFAM" id="SSF55874">
    <property type="entry name" value="ATPase domain of HSP90 chaperone/DNA topoisomerase II/histidine kinase"/>
    <property type="match status" value="1"/>
</dbReference>
<dbReference type="PANTHER" id="PTHR45436:SF5">
    <property type="entry name" value="SENSOR HISTIDINE KINASE TRCS"/>
    <property type="match status" value="1"/>
</dbReference>
<evidence type="ECO:0000256" key="7">
    <source>
        <dbReference type="ARBA" id="ARBA00022692"/>
    </source>
</evidence>
<protein>
    <recommendedName>
        <fullName evidence="4">histidine kinase</fullName>
        <ecNumber evidence="4">2.7.13.3</ecNumber>
    </recommendedName>
</protein>
<feature type="transmembrane region" description="Helical" evidence="12">
    <location>
        <begin position="32"/>
        <end position="54"/>
    </location>
</feature>
<organism evidence="15 16">
    <name type="scientific">Corynebacterium tuscaniense</name>
    <dbReference type="NCBI Taxonomy" id="302449"/>
    <lineage>
        <taxon>Bacteria</taxon>
        <taxon>Bacillati</taxon>
        <taxon>Actinomycetota</taxon>
        <taxon>Actinomycetes</taxon>
        <taxon>Mycobacteriales</taxon>
        <taxon>Corynebacteriaceae</taxon>
        <taxon>Corynebacterium</taxon>
    </lineage>
</organism>
<dbReference type="InterPro" id="IPR003594">
    <property type="entry name" value="HATPase_dom"/>
</dbReference>
<dbReference type="Gene3D" id="1.10.287.130">
    <property type="match status" value="1"/>
</dbReference>
<dbReference type="FunFam" id="3.30.565.10:FF:000006">
    <property type="entry name" value="Sensor histidine kinase WalK"/>
    <property type="match status" value="1"/>
</dbReference>
<dbReference type="GO" id="GO:0005886">
    <property type="term" value="C:plasma membrane"/>
    <property type="evidence" value="ECO:0007669"/>
    <property type="project" value="UniProtKB-SubCell"/>
</dbReference>
<dbReference type="EC" id="2.7.13.3" evidence="4"/>
<dbReference type="RefSeq" id="WP_084576423.1">
    <property type="nucleotide sequence ID" value="NZ_PNHG01000003.1"/>
</dbReference>
<comment type="subcellular location">
    <subcellularLocation>
        <location evidence="3">Cell membrane</location>
    </subcellularLocation>
</comment>
<evidence type="ECO:0000256" key="9">
    <source>
        <dbReference type="ARBA" id="ARBA00022989"/>
    </source>
</evidence>
<dbReference type="CDD" id="cd00082">
    <property type="entry name" value="HisKA"/>
    <property type="match status" value="1"/>
</dbReference>
<dbReference type="InterPro" id="IPR050428">
    <property type="entry name" value="TCS_sensor_his_kinase"/>
</dbReference>
<dbReference type="CDD" id="cd00075">
    <property type="entry name" value="HATPase"/>
    <property type="match status" value="1"/>
</dbReference>
<dbReference type="InterPro" id="IPR003661">
    <property type="entry name" value="HisK_dim/P_dom"/>
</dbReference>
<evidence type="ECO:0000256" key="3">
    <source>
        <dbReference type="ARBA" id="ARBA00004236"/>
    </source>
</evidence>
<keyword evidence="9 12" id="KW-1133">Transmembrane helix</keyword>
<feature type="transmembrane region" description="Helical" evidence="12">
    <location>
        <begin position="168"/>
        <end position="191"/>
    </location>
</feature>
<dbReference type="PRINTS" id="PR00344">
    <property type="entry name" value="BCTRLSENSOR"/>
</dbReference>
<evidence type="ECO:0000259" key="14">
    <source>
        <dbReference type="PROSITE" id="PS50885"/>
    </source>
</evidence>
<dbReference type="GO" id="GO:0000155">
    <property type="term" value="F:phosphorelay sensor kinase activity"/>
    <property type="evidence" value="ECO:0007669"/>
    <property type="project" value="InterPro"/>
</dbReference>
<dbReference type="GO" id="GO:0005509">
    <property type="term" value="F:calcium ion binding"/>
    <property type="evidence" value="ECO:0007669"/>
    <property type="project" value="UniProtKB-ARBA"/>
</dbReference>
<evidence type="ECO:0000256" key="1">
    <source>
        <dbReference type="ARBA" id="ARBA00000085"/>
    </source>
</evidence>
<name>A0A2N6T6W6_9CORY</name>
<dbReference type="CDD" id="cd06225">
    <property type="entry name" value="HAMP"/>
    <property type="match status" value="1"/>
</dbReference>
<evidence type="ECO:0000256" key="8">
    <source>
        <dbReference type="ARBA" id="ARBA00022777"/>
    </source>
</evidence>